<dbReference type="PhylomeDB" id="A0A060RMA4"/>
<evidence type="ECO:0000259" key="5">
    <source>
        <dbReference type="Pfam" id="PF15447"/>
    </source>
</evidence>
<dbReference type="GO" id="GO:0016020">
    <property type="term" value="C:membrane"/>
    <property type="evidence" value="ECO:0007669"/>
    <property type="project" value="InterPro"/>
</dbReference>
<proteinExistence type="predicted"/>
<feature type="domain" description="Duffy-antigen binding" evidence="3">
    <location>
        <begin position="1334"/>
        <end position="1600"/>
    </location>
</feature>
<reference evidence="9" key="1">
    <citation type="submission" date="2014-01" db="EMBL/GenBank/DDBJ databases">
        <authorList>
            <person name="Aslett M."/>
        </authorList>
    </citation>
    <scope>NUCLEOTIDE SEQUENCE</scope>
    <source>
        <strain evidence="9">CDC</strain>
    </source>
</reference>
<feature type="compositionally biased region" description="Basic and acidic residues" evidence="1">
    <location>
        <begin position="1235"/>
        <end position="1249"/>
    </location>
</feature>
<gene>
    <name evidence="9" type="primary">VAR</name>
    <name evidence="9" type="ORF">PRCDC_0041400</name>
</gene>
<evidence type="ECO:0000256" key="1">
    <source>
        <dbReference type="SAM" id="MobiDB-lite"/>
    </source>
</evidence>
<evidence type="ECO:0000313" key="9">
    <source>
        <dbReference type="EMBL" id="CDO61780.1"/>
    </source>
</evidence>
<dbReference type="SUPFAM" id="SSF140924">
    <property type="entry name" value="Duffy binding domain-like"/>
    <property type="match status" value="5"/>
</dbReference>
<feature type="domain" description="Plasmodium falciparum erythrocyte membrane protein 1 acidic terminal segment" evidence="4">
    <location>
        <begin position="2253"/>
        <end position="2390"/>
    </location>
</feature>
<dbReference type="FunFam" id="1.20.58.1930:FF:000001">
    <property type="entry name" value="Erythrocyte membrane protein 1, PfEMP1"/>
    <property type="match status" value="1"/>
</dbReference>
<feature type="region of interest" description="Disordered" evidence="1">
    <location>
        <begin position="827"/>
        <end position="847"/>
    </location>
</feature>
<dbReference type="Pfam" id="PF22672">
    <property type="entry name" value="DBL_C"/>
    <property type="match status" value="2"/>
</dbReference>
<sequence length="2418" mass="273249">MAPGSAGGVGGDGDKDAKNMFDRIGEEVYKKVHTAAKQYTSELHGVFTLANLSNGGTVMIKDPCQLNHEYHTNVTVGQGKENPCFGRQRVRFSDIHGAYCSRSRIKGNNTGHGRACAPFRRLHLCDQNLEQIEPKNINTTHNLLVDVCLAARHEGESLVKKYKEYKEQNSDFDTGICTVLARSFADIGDIVRGRDLYLGHQQKKTKLETSLKGMFENIKKNNEKLKRLENEEVREYWWALNRQKVWKAMICKAPNDAKYFRQTACDGGSGTESGCHCIAAEVPTYFDYVPQYLRWFEEWAEDFCRKKKKKLPHVRTNCRGNDSMGEPRYCSRNGYDCEQTISRIGKVRIDKGCTDCFFACNPYIDWIDNKKKEFLKQKEKYQKEIEKYTQKKGLSDNVNDKYDKQFYEILQREKGDFGEFLELLNNETECKDITNKEEGKINFTEDHDDKNNNENKGTFYRSKYCQPCPDCGVKKGNNGEFQDKDTSKKRCEGDDLYVPSGDAKVTEIKILNSGEETNEIEQKLEAFCKTPSNSSLYELWKCYFQDNHKEACILKKQIEVNKNDEIQKPYNDFFTFWVTHMLKDSIYWRTKLKKCLKNVNKSCLKKCNGDCECYKKWVKQKKDEWNSIEQHFEKQGLTKEIAYTTLQMTFQLFFMKQIEKAYGEEDSKELKQKLDQNDVLRLGADTKNAKFAIDILLDHEEQEAGECVTNNPKDNCDTGGLGRTLEAHRPTLVEEEFSDSDDDEAPKPQQSRKNPCSGDKSGDKLYPVLAHKVAEDIHKKAHKEMKENSVDSKGKNMLKADASLGKYNGKFNGSELSSNICSINEHEHSNRNAGDSKGPCGGKGPNRFKIGEQWKTSPDLQIKDPQLFLPPRREHMCTSNLEYLLRPTYGSLMQVGNGKFNHSFLGDVLNAAKSEAEDIINKYKENKGNSGQNTKNGLEGDQATTCRSIRYSFADIGDIIRGRDLWEHNEQTRLQGHLQTIFEKIKGELKDIDTSKYNGDTKHKQLREDWWEANRDQVWNAMKCPKNGVDITCDNGVPYDDYIPQRLRWMTEWAEWYCKYQYQEYEKLWQKCWECKSGTCTKDSDGSSKKQCEGCTQACKEYQTQIDKWRKQWTQMDMKYTISYLSAQDNHAGKAYPGADYQQLFDFLKQLKEKYDKTTGVRKSPMDTPYATAPGYIHQELGTTVGCQEQTLFCSNNGNKDKYVFRSKPKDHDDACGCTSPPSAPPKPPAGPPQDRPHDDRARIDRGDTAPRPTPPPEAKKEEVDPNICDIVGKALKDNTALTEACKQKYAGNNSRLGWKCIPTKPNDVAGNETARSRSARSVDSAPNGKDTGGICIPPRRRKLYVGGLTKWVESQSKSQDKGDKQVEGQATGSEASQSVSSSDQGKEGTEASSTSSSVGDQLHPNGQMTSESSDKNPQVALLKAFVESAAVETFFLWHKYKKLKDIEDIEKKTAEGKVTYTSDVGKSLQEELEKGEIPEEFKRQMFYTLGDYRDILLSGSNTNDSVRKDTSSSNDNLKNIVVEASGKENEATMKKIQEAIDDHINKLKEITTGKPGGQPSSQPVKETQNPTELRENLWSNYAPSIWEAMICALTYKDGDNKPIQDEKVRAAFFGDETNKPGLNLPTLNGIIPPGKSGGTFKTEYNYSEVSHGGSDTTAIQAGNPDRLAGNGTKLEDFVKRPTYFRWLEEWADEFCRKQKHKLYIIKKDCRGKNGEKQYSGDGLDCNEPVPEKKDIFKGLEGPSCAKSCRWYRKWIRRKKIEFTEQSNAYNGQKEKCKKEGAHAGLNNDGNGFCETLQENAAQFLERLKNGPCKTNNDNDDNNEEHKIEFDKPQKTFRPAANCKPCSKFKIDCKSGNCGSSANGNKCNSKDGIDAKDIKTMIESGQQVDMLVSDDSAKEFQGGLQEACKDANIFKGIRKEEWKCGEVCGLDVCGLKNGNGVIDEKQIILVRALIKRWLEYFLEDYIKIIKKLKSCIENGKGSKCICGCDKKCNCVDKWINQKRTEWEEINKHYIDQNTKNSADTNNLSSFLQQGLFHNEVQKAIKPCHFTQFKTSCGLNGSNPSETERGKDNNDKDLVLCLITKLENLKNKISECTSSPSVQPQTACQNPHHVEDVDDDDIETENTENMRPNICPKVDDKPKQVEDEKCEAAPFPSTDTGSTSGGPGEKKKEKEKEEQDGAPELPGPADSDAASPPQEPAGEEPTNEVEPDKVDTKSKPPKPLPRPQRPKPTPQVEENPFNHPDVIPSLASSTLAWSVGIGFVALSYWWLKKKTKRPVDLFTVLEIPQNDYEIPTLKSSNKYIPYASAQYRGQRYIYLEGDSGTDSGYTDHYSDITSSSESEYEEFDINDIYVPGSPKYKTLIEVVLEPSKRDIQNDDIPSDDIPNSGNTIPNSGNTIPTSDNTIPTSGNTIPTSDTP</sequence>
<dbReference type="InterPro" id="IPR049158">
    <property type="entry name" value="PfEMP1_CIDRalpha1_dom"/>
</dbReference>
<feature type="compositionally biased region" description="Pro residues" evidence="1">
    <location>
        <begin position="1222"/>
        <end position="1234"/>
    </location>
</feature>
<dbReference type="VEuPathDB" id="PlasmoDB:PRCDC_0041400"/>
<dbReference type="Proteomes" id="UP000027581">
    <property type="component" value="Unassembled WGS sequence"/>
</dbReference>
<dbReference type="GO" id="GO:0046789">
    <property type="term" value="F:host cell surface receptor binding"/>
    <property type="evidence" value="ECO:0007669"/>
    <property type="project" value="InterPro"/>
</dbReference>
<dbReference type="InterPro" id="IPR041480">
    <property type="entry name" value="CIDR1_gamma"/>
</dbReference>
<feature type="domain" description="Plasmodium falciparum erythrocyte membrane protein-1 N-terminal segment" evidence="5">
    <location>
        <begin position="16"/>
        <end position="50"/>
    </location>
</feature>
<evidence type="ECO:0000259" key="3">
    <source>
        <dbReference type="Pfam" id="PF05424"/>
    </source>
</evidence>
<feature type="domain" description="Duffy-antigen binding" evidence="3">
    <location>
        <begin position="115"/>
        <end position="294"/>
    </location>
</feature>
<evidence type="ECO:0000259" key="4">
    <source>
        <dbReference type="Pfam" id="PF15445"/>
    </source>
</evidence>
<dbReference type="InterPro" id="IPR054595">
    <property type="entry name" value="DBL_C"/>
</dbReference>
<feature type="domain" description="Duffy-binding-like" evidence="8">
    <location>
        <begin position="298"/>
        <end position="448"/>
    </location>
</feature>
<dbReference type="InterPro" id="IPR042202">
    <property type="entry name" value="Duffy-ag-bd_sf"/>
</dbReference>
<dbReference type="Gene3D" id="1.20.1310.20">
    <property type="entry name" value="Duffy-antigen binding domain"/>
    <property type="match status" value="3"/>
</dbReference>
<feature type="domain" description="Duffy-binding-like" evidence="8">
    <location>
        <begin position="1690"/>
        <end position="1839"/>
    </location>
</feature>
<evidence type="ECO:0000313" key="10">
    <source>
        <dbReference type="Proteomes" id="UP000027581"/>
    </source>
</evidence>
<feature type="compositionally biased region" description="Basic and acidic residues" evidence="1">
    <location>
        <begin position="2136"/>
        <end position="2150"/>
    </location>
</feature>
<evidence type="ECO:0000259" key="7">
    <source>
        <dbReference type="Pfam" id="PF21807"/>
    </source>
</evidence>
<name>A0A060RMA4_PLARE</name>
<feature type="domain" description="PfEMP1 CIDRalpha1" evidence="7">
    <location>
        <begin position="506"/>
        <end position="559"/>
    </location>
</feature>
<feature type="compositionally biased region" description="Basic and acidic residues" evidence="1">
    <location>
        <begin position="2167"/>
        <end position="2178"/>
    </location>
</feature>
<dbReference type="Pfam" id="PF15447">
    <property type="entry name" value="NTS"/>
    <property type="match status" value="1"/>
</dbReference>
<organism evidence="9 10">
    <name type="scientific">Plasmodium reichenowi</name>
    <dbReference type="NCBI Taxonomy" id="5854"/>
    <lineage>
        <taxon>Eukaryota</taxon>
        <taxon>Sar</taxon>
        <taxon>Alveolata</taxon>
        <taxon>Apicomplexa</taxon>
        <taxon>Aconoidasida</taxon>
        <taxon>Haemosporida</taxon>
        <taxon>Plasmodiidae</taxon>
        <taxon>Plasmodium</taxon>
        <taxon>Plasmodium (Laverania)</taxon>
    </lineage>
</organism>
<dbReference type="Gene3D" id="1.20.58.830">
    <property type="match status" value="3"/>
</dbReference>
<feature type="region of interest" description="Disordered" evidence="1">
    <location>
        <begin position="2373"/>
        <end position="2418"/>
    </location>
</feature>
<feature type="domain" description="Duffy-antigen binding" evidence="3">
    <location>
        <begin position="868"/>
        <end position="1048"/>
    </location>
</feature>
<feature type="compositionally biased region" description="Pro residues" evidence="1">
    <location>
        <begin position="2220"/>
        <end position="2232"/>
    </location>
</feature>
<feature type="compositionally biased region" description="Low complexity" evidence="1">
    <location>
        <begin position="1374"/>
        <end position="1383"/>
    </location>
</feature>
<dbReference type="EMBL" id="HG810503">
    <property type="protein sequence ID" value="CDO61780.1"/>
    <property type="molecule type" value="Genomic_DNA"/>
</dbReference>
<evidence type="ECO:0000259" key="2">
    <source>
        <dbReference type="Pfam" id="PF03011"/>
    </source>
</evidence>
<feature type="compositionally biased region" description="Polar residues" evidence="1">
    <location>
        <begin position="1391"/>
        <end position="1412"/>
    </location>
</feature>
<dbReference type="InterPro" id="IPR029210">
    <property type="entry name" value="PfEMP1_NTS"/>
</dbReference>
<dbReference type="Gene3D" id="1.20.58.1930">
    <property type="match status" value="2"/>
</dbReference>
<dbReference type="InterPro" id="IPR004258">
    <property type="entry name" value="DBL"/>
</dbReference>
<feature type="domain" description="Duffy-binding-like" evidence="2">
    <location>
        <begin position="573"/>
        <end position="714"/>
    </location>
</feature>
<dbReference type="Pfam" id="PF03011">
    <property type="entry name" value="PFEMP"/>
    <property type="match status" value="2"/>
</dbReference>
<dbReference type="VEuPathDB" id="PlasmoDB:PRG01_0305600"/>
<accession>A0A060RMA4</accession>
<reference evidence="9" key="2">
    <citation type="submission" date="2014-05" db="EMBL/GenBank/DDBJ databases">
        <title>The genome sequences of chimpanzee malaria parasites reveal the path to human adaptation.</title>
        <authorList>
            <person name="Otto T.D."/>
            <person name="Rayner J.C."/>
            <person name="Boehme U."/>
            <person name="Pain A."/>
            <person name="Spottiswoode N."/>
            <person name="Sanders M."/>
            <person name="Quail M."/>
            <person name="Ollomo B."/>
            <person name="Renaud F."/>
            <person name="Thomas A.W."/>
            <person name="Prugnolle F."/>
            <person name="Conway D.J."/>
            <person name="Newbold C."/>
            <person name="Berriman M."/>
        </authorList>
    </citation>
    <scope>NUCLEOTIDE SEQUENCE [LARGE SCALE GENOMIC DNA]</scope>
    <source>
        <strain evidence="9">CDC</strain>
    </source>
</reference>
<dbReference type="Pfam" id="PF05424">
    <property type="entry name" value="Duffy_binding"/>
    <property type="match status" value="3"/>
</dbReference>
<feature type="region of interest" description="Disordered" evidence="1">
    <location>
        <begin position="706"/>
        <end position="764"/>
    </location>
</feature>
<keyword evidence="10" id="KW-1185">Reference proteome</keyword>
<feature type="region of interest" description="Disordered" evidence="1">
    <location>
        <begin position="1305"/>
        <end position="1339"/>
    </location>
</feature>
<feature type="domain" description="Duffy-binding-like" evidence="2">
    <location>
        <begin position="1953"/>
        <end position="2098"/>
    </location>
</feature>
<dbReference type="Pfam" id="PF15445">
    <property type="entry name" value="ATS"/>
    <property type="match status" value="1"/>
</dbReference>
<feature type="region of interest" description="Disordered" evidence="1">
    <location>
        <begin position="1214"/>
        <end position="1266"/>
    </location>
</feature>
<feature type="compositionally biased region" description="Polar residues" evidence="1">
    <location>
        <begin position="2095"/>
        <end position="2108"/>
    </location>
</feature>
<dbReference type="Pfam" id="PF21807">
    <property type="entry name" value="PfEMP1_CIDRalpha1_dom"/>
    <property type="match status" value="1"/>
</dbReference>
<dbReference type="InterPro" id="IPR008602">
    <property type="entry name" value="Duffy-antigen-binding"/>
</dbReference>
<evidence type="ECO:0000259" key="8">
    <source>
        <dbReference type="Pfam" id="PF22672"/>
    </source>
</evidence>
<feature type="domain" description="Cysteine-rich interdomain region 1 gamma" evidence="6">
    <location>
        <begin position="1886"/>
        <end position="1937"/>
    </location>
</feature>
<dbReference type="Pfam" id="PF18562">
    <property type="entry name" value="CIDR1_gamma"/>
    <property type="match status" value="1"/>
</dbReference>
<feature type="region of interest" description="Disordered" evidence="1">
    <location>
        <begin position="1354"/>
        <end position="1416"/>
    </location>
</feature>
<feature type="compositionally biased region" description="Acidic residues" evidence="1">
    <location>
        <begin position="2115"/>
        <end position="2125"/>
    </location>
</feature>
<evidence type="ECO:0000259" key="6">
    <source>
        <dbReference type="Pfam" id="PF18562"/>
    </source>
</evidence>
<protein>
    <submittedName>
        <fullName evidence="9">Erythrocyte membrane protein 1, EMP1</fullName>
    </submittedName>
</protein>
<feature type="compositionally biased region" description="Polar residues" evidence="1">
    <location>
        <begin position="2384"/>
        <end position="2418"/>
    </location>
</feature>
<feature type="compositionally biased region" description="Acidic residues" evidence="1">
    <location>
        <begin position="733"/>
        <end position="744"/>
    </location>
</feature>
<dbReference type="InterPro" id="IPR029211">
    <property type="entry name" value="PfEMP1_ATS"/>
</dbReference>
<feature type="region of interest" description="Disordered" evidence="1">
    <location>
        <begin position="2095"/>
        <end position="2243"/>
    </location>
</feature>
<feature type="non-terminal residue" evidence="9">
    <location>
        <position position="2418"/>
    </location>
</feature>